<dbReference type="Proteomes" id="UP001056120">
    <property type="component" value="Linkage Group LG12"/>
</dbReference>
<keyword evidence="2" id="KW-1185">Reference proteome</keyword>
<dbReference type="EMBL" id="CM042029">
    <property type="protein sequence ID" value="KAI3795169.1"/>
    <property type="molecule type" value="Genomic_DNA"/>
</dbReference>
<proteinExistence type="predicted"/>
<organism evidence="1 2">
    <name type="scientific">Smallanthus sonchifolius</name>
    <dbReference type="NCBI Taxonomy" id="185202"/>
    <lineage>
        <taxon>Eukaryota</taxon>
        <taxon>Viridiplantae</taxon>
        <taxon>Streptophyta</taxon>
        <taxon>Embryophyta</taxon>
        <taxon>Tracheophyta</taxon>
        <taxon>Spermatophyta</taxon>
        <taxon>Magnoliopsida</taxon>
        <taxon>eudicotyledons</taxon>
        <taxon>Gunneridae</taxon>
        <taxon>Pentapetalae</taxon>
        <taxon>asterids</taxon>
        <taxon>campanulids</taxon>
        <taxon>Asterales</taxon>
        <taxon>Asteraceae</taxon>
        <taxon>Asteroideae</taxon>
        <taxon>Heliantheae alliance</taxon>
        <taxon>Millerieae</taxon>
        <taxon>Smallanthus</taxon>
    </lineage>
</organism>
<reference evidence="1 2" key="2">
    <citation type="journal article" date="2022" name="Mol. Ecol. Resour.">
        <title>The genomes of chicory, endive, great burdock and yacon provide insights into Asteraceae paleo-polyploidization history and plant inulin production.</title>
        <authorList>
            <person name="Fan W."/>
            <person name="Wang S."/>
            <person name="Wang H."/>
            <person name="Wang A."/>
            <person name="Jiang F."/>
            <person name="Liu H."/>
            <person name="Zhao H."/>
            <person name="Xu D."/>
            <person name="Zhang Y."/>
        </authorList>
    </citation>
    <scope>NUCLEOTIDE SEQUENCE [LARGE SCALE GENOMIC DNA]</scope>
    <source>
        <strain evidence="2">cv. Yunnan</strain>
        <tissue evidence="1">Leaves</tissue>
    </source>
</reference>
<sequence>MMDPLLETEKFHQIILEFSSLVTPYSSNLQLAKRFQAQDQLQRGIDGVLELRLVSLPLLFALFTRHTVICNGKSQLRNSGYQTVSDKMIHFSIRNVSEFPMP</sequence>
<name>A0ACB9HHE7_9ASTR</name>
<gene>
    <name evidence="1" type="ORF">L1987_37818</name>
</gene>
<protein>
    <submittedName>
        <fullName evidence="1">Uncharacterized protein</fullName>
    </submittedName>
</protein>
<evidence type="ECO:0000313" key="1">
    <source>
        <dbReference type="EMBL" id="KAI3795169.1"/>
    </source>
</evidence>
<comment type="caution">
    <text evidence="1">The sequence shown here is derived from an EMBL/GenBank/DDBJ whole genome shotgun (WGS) entry which is preliminary data.</text>
</comment>
<evidence type="ECO:0000313" key="2">
    <source>
        <dbReference type="Proteomes" id="UP001056120"/>
    </source>
</evidence>
<reference evidence="2" key="1">
    <citation type="journal article" date="2022" name="Mol. Ecol. Resour.">
        <title>The genomes of chicory, endive, great burdock and yacon provide insights into Asteraceae palaeo-polyploidization history and plant inulin production.</title>
        <authorList>
            <person name="Fan W."/>
            <person name="Wang S."/>
            <person name="Wang H."/>
            <person name="Wang A."/>
            <person name="Jiang F."/>
            <person name="Liu H."/>
            <person name="Zhao H."/>
            <person name="Xu D."/>
            <person name="Zhang Y."/>
        </authorList>
    </citation>
    <scope>NUCLEOTIDE SEQUENCE [LARGE SCALE GENOMIC DNA]</scope>
    <source>
        <strain evidence="2">cv. Yunnan</strain>
    </source>
</reference>
<accession>A0ACB9HHE7</accession>